<protein>
    <submittedName>
        <fullName evidence="3">Uncharacterized protein</fullName>
    </submittedName>
</protein>
<feature type="compositionally biased region" description="Low complexity" evidence="1">
    <location>
        <begin position="1"/>
        <end position="16"/>
    </location>
</feature>
<keyword evidence="2" id="KW-1133">Transmembrane helix</keyword>
<dbReference type="RefSeq" id="WP_257512529.1">
    <property type="nucleotide sequence ID" value="NZ_JANKHG010000018.1"/>
</dbReference>
<sequence>MINASAGSAAPNSSAPVCESMQGRNGIHELNQLSPNNSSTRCTAHDIFVWSGLSGAACVVAGPGLALSYNVILGGVISGLAVLCCSVACYNRNSTEDDPNMRDPNFMLD</sequence>
<keyword evidence="4" id="KW-1185">Reference proteome</keyword>
<proteinExistence type="predicted"/>
<dbReference type="EMBL" id="JANKHG010000018">
    <property type="protein sequence ID" value="MCR2747309.1"/>
    <property type="molecule type" value="Genomic_DNA"/>
</dbReference>
<organism evidence="3 4">
    <name type="scientific">Limnobacter parvus</name>
    <dbReference type="NCBI Taxonomy" id="2939690"/>
    <lineage>
        <taxon>Bacteria</taxon>
        <taxon>Pseudomonadati</taxon>
        <taxon>Pseudomonadota</taxon>
        <taxon>Betaproteobacteria</taxon>
        <taxon>Burkholderiales</taxon>
        <taxon>Burkholderiaceae</taxon>
        <taxon>Limnobacter</taxon>
    </lineage>
</organism>
<feature type="transmembrane region" description="Helical" evidence="2">
    <location>
        <begin position="72"/>
        <end position="91"/>
    </location>
</feature>
<gene>
    <name evidence="3" type="ORF">NSP04_11670</name>
</gene>
<evidence type="ECO:0000256" key="2">
    <source>
        <dbReference type="SAM" id="Phobius"/>
    </source>
</evidence>
<accession>A0ABT1XKB8</accession>
<feature type="region of interest" description="Disordered" evidence="1">
    <location>
        <begin position="1"/>
        <end position="20"/>
    </location>
</feature>
<evidence type="ECO:0000313" key="4">
    <source>
        <dbReference type="Proteomes" id="UP001165267"/>
    </source>
</evidence>
<evidence type="ECO:0000313" key="3">
    <source>
        <dbReference type="EMBL" id="MCR2747309.1"/>
    </source>
</evidence>
<evidence type="ECO:0000256" key="1">
    <source>
        <dbReference type="SAM" id="MobiDB-lite"/>
    </source>
</evidence>
<comment type="caution">
    <text evidence="3">The sequence shown here is derived from an EMBL/GenBank/DDBJ whole genome shotgun (WGS) entry which is preliminary data.</text>
</comment>
<reference evidence="3" key="1">
    <citation type="submission" date="2022-07" db="EMBL/GenBank/DDBJ databases">
        <authorList>
            <person name="Xamxidin M."/>
        </authorList>
    </citation>
    <scope>NUCLEOTIDE SEQUENCE</scope>
    <source>
        <strain evidence="3">YS8-69</strain>
    </source>
</reference>
<keyword evidence="2" id="KW-0812">Transmembrane</keyword>
<feature type="transmembrane region" description="Helical" evidence="2">
    <location>
        <begin position="47"/>
        <end position="66"/>
    </location>
</feature>
<keyword evidence="2" id="KW-0472">Membrane</keyword>
<dbReference type="Proteomes" id="UP001165267">
    <property type="component" value="Unassembled WGS sequence"/>
</dbReference>
<name>A0ABT1XKB8_9BURK</name>